<dbReference type="EMBL" id="JH818634">
    <property type="protein sequence ID" value="EKC42683.1"/>
    <property type="molecule type" value="Genomic_DNA"/>
</dbReference>
<feature type="compositionally biased region" description="Basic and acidic residues" evidence="1">
    <location>
        <begin position="732"/>
        <end position="747"/>
    </location>
</feature>
<evidence type="ECO:0000313" key="2">
    <source>
        <dbReference type="EMBL" id="EKC42683.1"/>
    </source>
</evidence>
<dbReference type="GO" id="GO:0007165">
    <property type="term" value="P:signal transduction"/>
    <property type="evidence" value="ECO:0007669"/>
    <property type="project" value="InterPro"/>
</dbReference>
<dbReference type="AlphaFoldDB" id="K1RAC2"/>
<feature type="compositionally biased region" description="Polar residues" evidence="1">
    <location>
        <begin position="752"/>
        <end position="766"/>
    </location>
</feature>
<dbReference type="SUPFAM" id="SSF48350">
    <property type="entry name" value="GTPase activation domain, GAP"/>
    <property type="match status" value="1"/>
</dbReference>
<protein>
    <submittedName>
        <fullName evidence="2">Rho GTPase-activating protein 11A</fullName>
    </submittedName>
</protein>
<feature type="region of interest" description="Disordered" evidence="1">
    <location>
        <begin position="311"/>
        <end position="350"/>
    </location>
</feature>
<gene>
    <name evidence="2" type="ORF">CGI_10023904</name>
</gene>
<dbReference type="InParanoid" id="K1RAC2"/>
<dbReference type="InterPro" id="IPR000198">
    <property type="entry name" value="RhoGAP_dom"/>
</dbReference>
<evidence type="ECO:0000256" key="1">
    <source>
        <dbReference type="SAM" id="MobiDB-lite"/>
    </source>
</evidence>
<proteinExistence type="predicted"/>
<feature type="region of interest" description="Disordered" evidence="1">
    <location>
        <begin position="828"/>
        <end position="867"/>
    </location>
</feature>
<dbReference type="SMART" id="SM00324">
    <property type="entry name" value="RhoGAP"/>
    <property type="match status" value="1"/>
</dbReference>
<dbReference type="PANTHER" id="PTHR15670:SF4">
    <property type="entry name" value="RHO GTPASE-ACTIVATING PROTEIN 11A"/>
    <property type="match status" value="1"/>
</dbReference>
<feature type="compositionally biased region" description="Polar residues" evidence="1">
    <location>
        <begin position="488"/>
        <end position="498"/>
    </location>
</feature>
<feature type="region of interest" description="Disordered" evidence="1">
    <location>
        <begin position="722"/>
        <end position="807"/>
    </location>
</feature>
<accession>K1RAC2</accession>
<dbReference type="Gene3D" id="1.10.555.10">
    <property type="entry name" value="Rho GTPase activation protein"/>
    <property type="match status" value="1"/>
</dbReference>
<dbReference type="Pfam" id="PF00620">
    <property type="entry name" value="RhoGAP"/>
    <property type="match status" value="1"/>
</dbReference>
<dbReference type="GO" id="GO:0005096">
    <property type="term" value="F:GTPase activator activity"/>
    <property type="evidence" value="ECO:0007669"/>
    <property type="project" value="TreeGrafter"/>
</dbReference>
<feature type="region of interest" description="Disordered" evidence="1">
    <location>
        <begin position="443"/>
        <end position="518"/>
    </location>
</feature>
<feature type="compositionally biased region" description="Basic and acidic residues" evidence="1">
    <location>
        <begin position="830"/>
        <end position="841"/>
    </location>
</feature>
<dbReference type="InterPro" id="IPR042869">
    <property type="entry name" value="ARHGAP11A/B"/>
</dbReference>
<name>K1RAC2_MAGGI</name>
<dbReference type="HOGENOM" id="CLU_265668_0_0_1"/>
<feature type="region of interest" description="Disordered" evidence="1">
    <location>
        <begin position="1025"/>
        <end position="1123"/>
    </location>
</feature>
<dbReference type="PANTHER" id="PTHR15670">
    <property type="entry name" value="RHO GTPASE ACTIVATING PROTEIN 11A"/>
    <property type="match status" value="1"/>
</dbReference>
<feature type="region of interest" description="Disordered" evidence="1">
    <location>
        <begin position="1183"/>
        <end position="1240"/>
    </location>
</feature>
<organism evidence="2">
    <name type="scientific">Magallana gigas</name>
    <name type="common">Pacific oyster</name>
    <name type="synonym">Crassostrea gigas</name>
    <dbReference type="NCBI Taxonomy" id="29159"/>
    <lineage>
        <taxon>Eukaryota</taxon>
        <taxon>Metazoa</taxon>
        <taxon>Spiralia</taxon>
        <taxon>Lophotrochozoa</taxon>
        <taxon>Mollusca</taxon>
        <taxon>Bivalvia</taxon>
        <taxon>Autobranchia</taxon>
        <taxon>Pteriomorphia</taxon>
        <taxon>Ostreida</taxon>
        <taxon>Ostreoidea</taxon>
        <taxon>Ostreidae</taxon>
        <taxon>Magallana</taxon>
    </lineage>
</organism>
<reference evidence="2" key="1">
    <citation type="journal article" date="2012" name="Nature">
        <title>The oyster genome reveals stress adaptation and complexity of shell formation.</title>
        <authorList>
            <person name="Zhang G."/>
            <person name="Fang X."/>
            <person name="Guo X."/>
            <person name="Li L."/>
            <person name="Luo R."/>
            <person name="Xu F."/>
            <person name="Yang P."/>
            <person name="Zhang L."/>
            <person name="Wang X."/>
            <person name="Qi H."/>
            <person name="Xiong Z."/>
            <person name="Que H."/>
            <person name="Xie Y."/>
            <person name="Holland P.W."/>
            <person name="Paps J."/>
            <person name="Zhu Y."/>
            <person name="Wu F."/>
            <person name="Chen Y."/>
            <person name="Wang J."/>
            <person name="Peng C."/>
            <person name="Meng J."/>
            <person name="Yang L."/>
            <person name="Liu J."/>
            <person name="Wen B."/>
            <person name="Zhang N."/>
            <person name="Huang Z."/>
            <person name="Zhu Q."/>
            <person name="Feng Y."/>
            <person name="Mount A."/>
            <person name="Hedgecock D."/>
            <person name="Xu Z."/>
            <person name="Liu Y."/>
            <person name="Domazet-Loso T."/>
            <person name="Du Y."/>
            <person name="Sun X."/>
            <person name="Zhang S."/>
            <person name="Liu B."/>
            <person name="Cheng P."/>
            <person name="Jiang X."/>
            <person name="Li J."/>
            <person name="Fan D."/>
            <person name="Wang W."/>
            <person name="Fu W."/>
            <person name="Wang T."/>
            <person name="Wang B."/>
            <person name="Zhang J."/>
            <person name="Peng Z."/>
            <person name="Li Y."/>
            <person name="Li N."/>
            <person name="Wang J."/>
            <person name="Chen M."/>
            <person name="He Y."/>
            <person name="Tan F."/>
            <person name="Song X."/>
            <person name="Zheng Q."/>
            <person name="Huang R."/>
            <person name="Yang H."/>
            <person name="Du X."/>
            <person name="Chen L."/>
            <person name="Yang M."/>
            <person name="Gaffney P.M."/>
            <person name="Wang S."/>
            <person name="Luo L."/>
            <person name="She Z."/>
            <person name="Ming Y."/>
            <person name="Huang W."/>
            <person name="Zhang S."/>
            <person name="Huang B."/>
            <person name="Zhang Y."/>
            <person name="Qu T."/>
            <person name="Ni P."/>
            <person name="Miao G."/>
            <person name="Wang J."/>
            <person name="Wang Q."/>
            <person name="Steinberg C.E."/>
            <person name="Wang H."/>
            <person name="Li N."/>
            <person name="Qian L."/>
            <person name="Zhang G."/>
            <person name="Li Y."/>
            <person name="Yang H."/>
            <person name="Liu X."/>
            <person name="Wang J."/>
            <person name="Yin Y."/>
            <person name="Wang J."/>
        </authorList>
    </citation>
    <scope>NUCLEOTIDE SEQUENCE [LARGE SCALE GENOMIC DNA]</scope>
    <source>
        <strain evidence="2">05x7-T-G4-1.051#20</strain>
    </source>
</reference>
<sequence length="1252" mass="136632">MELSMKHISNIDSFENVQALVKQDLRELGIKVPKGKKLKRQGCLKNQGDGPGDIFGNYLSMVPCVYIADCGYVPKFLVDAASLIHEHIEQEGLFRKSGSVSRQKQLKQHIENGKGMQDANVYDVTGLIKQFFRKLPEPLLTSVYHDSFIKCYNIDQSDVSTQALLSLCLLLPGEHLSTLRYFMLLLSDVASYAEQNKMDATNLSVVLAPNIMHLNSKTEKMNSSEEKLLQVQTTIVEILIKSAALIGMVSNEVFEKASLITEIFGTDDELDASCETLEESRDHLKKKDKRRKRSGSFQGVISTIAKSVTKWRRSTDGKSNTSQASNMSTVSQYSNKSQISTKANSSNIQPTQTDFTAATPVVIRKRKASGEMPFSASKKKAILKNLPNQATLANTPYTPASTMKKLDINELKKAGTLNTPSIAFSNKNKLAFSATPCQNKNARKRLGLFSPASSRKGRKLSSSSISVPNATKKRGIFRRFSGGKGDSQPASSDMSESIGQRLAGEDEDSNDGDRYSTSSAGLDASIASNIDQSNISTFAPEQSILSVCDDRNSLNDGFICQEDDDMSQADTTTLSSVCSDGAINLTRSSSCGEPVRSCVSDSSVNCSGLGSELGADRSHSFNGSLNVSKRTKILRRGRPNSLKAGLLSGEPRKVQNLRRSFGLDKSEISGPIPLYVPDVEDMETLSSNISTEKEEAISIQEPMKDVKACELFFIKSQSSKDLSASSETQASADDKSGEAEKSVETEVPKIQTCDSTDSLLSGQRSPKVSPESKKKAMQRSLSTDSGKGSMFDESGVMDENSSQDTEQFLDGNLGMDIIEGILSAGAPSDAIDKKSESEIRKSLSSTNLMKMEKSRSSLSRSHSVYNAASKRQPNITPNLQISNETHSLLSRAGYLSMKGMKKTSDDDFQVMGPPPPRIKQAEFHKPKRESILELKVKHAGRVAASIKQFETGSTTPVVEKVANADIVERHNSPLRFPNCVSRKAGASPLKIPAMLTRKESLANKKSDCHPSKIFSKGQAKLPISTHLLKPSEQAAVTNEDELNTETKSRKPSRRPSIYYAKDTDAPKRDQNKTHDTTIDDSVFEAAVATPLPEEPMETCENGGDPESLKEVSSAECNDENLPDKENVSSMQLAKIEESNDSMSETLTGTPLKLETVPENTPCTKLPKILQPLGDSVILRTPGGLTPKHVLQRSNTSCSPRSPIKAVKRLGSSPGSPGRHLNRRHSMSPRRAQHKISLPSSVPQYLQDEMNGM</sequence>
<dbReference type="InterPro" id="IPR008936">
    <property type="entry name" value="Rho_GTPase_activation_prot"/>
</dbReference>
<feature type="compositionally biased region" description="Basic and acidic residues" evidence="1">
    <location>
        <begin position="1061"/>
        <end position="1077"/>
    </location>
</feature>
<dbReference type="PROSITE" id="PS50238">
    <property type="entry name" value="RHOGAP"/>
    <property type="match status" value="1"/>
</dbReference>
<feature type="compositionally biased region" description="Polar residues" evidence="1">
    <location>
        <begin position="317"/>
        <end position="350"/>
    </location>
</feature>
<feature type="compositionally biased region" description="Basic residues" evidence="1">
    <location>
        <begin position="1219"/>
        <end position="1233"/>
    </location>
</feature>